<keyword evidence="4" id="KW-0347">Helicase</keyword>
<sequence>MVSIQVGGEDRTAEITNWSIWSDKQEGLQLKCSYVNKGKAVHALDDCVISPIRELGEMLMTKPHSTIVTPIAKATIYGERYAVVHYPDADKPYVYKMDDIDFDASTAMKGTPVFRYFEAVANARKDRAKSKTDHEIAANVVRQLEKLPASNDTALQAYCTGCNGALAMGQGLIYPFGLNASQLAAVEQAFRAQVSVIEGPPGTGKTQTILNILANILLRGQIVAVLSNNNAAVENVYEKLEKCGLGHLIAKLGNQSNRQDFFADLPPWPSSEPEPAPTLEEIQALLGRLKKLLHDQNRMAQLRVEIDELIVERRYLQQWQADSGVQAAASLDKYGLTPRKTADLMAYLAHLGEQRTRLKDRIELLFNFRIFRAKPFAQGDTRLAVFHALQMHYYDKALQEKEAELQTCRESLARENFEASLEALKTASMRHLKQHLQRQTQPSESFDAKTYRRQQKFDAFVRRFPILGSGTHSIVNSIAPGAILDYVIIDEASLQDIVPGILALGCAKNLIVVGDNRQLAHIPVKLDLPAPIDAYDCERYSLLDSCIEVFKETLPKILLKEHYRCHPRIIQFCSQQFYDNALVPMTEDKGEAPLRLVVTAKGNHTRQNTNLRELDSLLKLLDDEGEPVGLDGDGCGFIAPFRAQVNLSGTHLPADFVKDTVHKFQGRECDEIVFSTVLDKKRYNQERKRLDFVDDPRMINVAVSRAKHRFTLVTGDEVFAGNNGHIAALMRYFAYYAQDEQIVRAPVVSAFDLLYREFDQSLARLNARLRPEDSRYRSEQIAAQLLREALSDPSCQALMCHDQVKLNQIASPSNPDLTQRERAFMARASCDFVIYFKVGKTPLGVIEVDGGSHDRSDQAARDALKNSILEKSGILILRLRTVESCIEERIADFISPWTTPAVDA</sequence>
<dbReference type="InterPro" id="IPR041679">
    <property type="entry name" value="DNA2/NAM7-like_C"/>
</dbReference>
<accession>Q1QZH7</accession>
<proteinExistence type="inferred from homology"/>
<dbReference type="InterPro" id="IPR027417">
    <property type="entry name" value="P-loop_NTPase"/>
</dbReference>
<dbReference type="KEGG" id="csa:Csal_0774"/>
<protein>
    <submittedName>
        <fullName evidence="9">ATP-binding protein</fullName>
    </submittedName>
</protein>
<dbReference type="InterPro" id="IPR047187">
    <property type="entry name" value="SF1_C_Upf1"/>
</dbReference>
<dbReference type="Pfam" id="PF13086">
    <property type="entry name" value="AAA_11"/>
    <property type="match status" value="1"/>
</dbReference>
<evidence type="ECO:0000256" key="4">
    <source>
        <dbReference type="ARBA" id="ARBA00022806"/>
    </source>
</evidence>
<dbReference type="EMBL" id="CP000285">
    <property type="protein sequence ID" value="ABE58131.1"/>
    <property type="molecule type" value="Genomic_DNA"/>
</dbReference>
<dbReference type="PANTHER" id="PTHR43788:SF8">
    <property type="entry name" value="DNA-BINDING PROTEIN SMUBP-2"/>
    <property type="match status" value="1"/>
</dbReference>
<dbReference type="CDD" id="cd18808">
    <property type="entry name" value="SF1_C_Upf1"/>
    <property type="match status" value="1"/>
</dbReference>
<dbReference type="HOGENOM" id="CLU_011256_0_0_6"/>
<dbReference type="Pfam" id="PF13087">
    <property type="entry name" value="AAA_12"/>
    <property type="match status" value="1"/>
</dbReference>
<dbReference type="OrthoDB" id="9757917at2"/>
<feature type="domain" description="DUF2726" evidence="6">
    <location>
        <begin position="777"/>
        <end position="892"/>
    </location>
</feature>
<dbReference type="RefSeq" id="WP_011506077.1">
    <property type="nucleotide sequence ID" value="NC_007963.1"/>
</dbReference>
<keyword evidence="2" id="KW-0547">Nucleotide-binding</keyword>
<evidence type="ECO:0000256" key="2">
    <source>
        <dbReference type="ARBA" id="ARBA00022741"/>
    </source>
</evidence>
<dbReference type="PANTHER" id="PTHR43788">
    <property type="entry name" value="DNA2/NAM7 HELICASE FAMILY MEMBER"/>
    <property type="match status" value="1"/>
</dbReference>
<dbReference type="GeneID" id="95333523"/>
<keyword evidence="5 9" id="KW-0067">ATP-binding</keyword>
<dbReference type="InterPro" id="IPR050534">
    <property type="entry name" value="Coronavir_polyprotein_1ab"/>
</dbReference>
<dbReference type="GO" id="GO:0043139">
    <property type="term" value="F:5'-3' DNA helicase activity"/>
    <property type="evidence" value="ECO:0007669"/>
    <property type="project" value="TreeGrafter"/>
</dbReference>
<name>Q1QZH7_CHRI1</name>
<feature type="domain" description="DNA2/NAM7 helicase helicase" evidence="7">
    <location>
        <begin position="178"/>
        <end position="520"/>
    </location>
</feature>
<dbReference type="eggNOG" id="COG1112">
    <property type="taxonomic scope" value="Bacteria"/>
</dbReference>
<dbReference type="Pfam" id="PF10881">
    <property type="entry name" value="DUF2726"/>
    <property type="match status" value="1"/>
</dbReference>
<keyword evidence="10" id="KW-1185">Reference proteome</keyword>
<dbReference type="GO" id="GO:0005524">
    <property type="term" value="F:ATP binding"/>
    <property type="evidence" value="ECO:0007669"/>
    <property type="project" value="UniProtKB-KW"/>
</dbReference>
<gene>
    <name evidence="9" type="ordered locus">Csal_0774</name>
</gene>
<evidence type="ECO:0000256" key="5">
    <source>
        <dbReference type="ARBA" id="ARBA00022840"/>
    </source>
</evidence>
<dbReference type="SUPFAM" id="SSF52540">
    <property type="entry name" value="P-loop containing nucleoside triphosphate hydrolases"/>
    <property type="match status" value="1"/>
</dbReference>
<dbReference type="eggNOG" id="COG0507">
    <property type="taxonomic scope" value="Bacteria"/>
</dbReference>
<dbReference type="Proteomes" id="UP000000239">
    <property type="component" value="Chromosome"/>
</dbReference>
<evidence type="ECO:0000259" key="8">
    <source>
        <dbReference type="Pfam" id="PF13087"/>
    </source>
</evidence>
<evidence type="ECO:0000313" key="10">
    <source>
        <dbReference type="Proteomes" id="UP000000239"/>
    </source>
</evidence>
<evidence type="ECO:0000256" key="3">
    <source>
        <dbReference type="ARBA" id="ARBA00022801"/>
    </source>
</evidence>
<evidence type="ECO:0000259" key="7">
    <source>
        <dbReference type="Pfam" id="PF13086"/>
    </source>
</evidence>
<reference evidence="9 10" key="1">
    <citation type="journal article" date="2011" name="Stand. Genomic Sci.">
        <title>Complete genome sequence of the halophilic and highly halotolerant Chromohalobacter salexigens type strain (1H11(T)).</title>
        <authorList>
            <person name="Copeland A."/>
            <person name="O'Connor K."/>
            <person name="Lucas S."/>
            <person name="Lapidus A."/>
            <person name="Berry K.W."/>
            <person name="Detter J.C."/>
            <person name="Del Rio T.G."/>
            <person name="Hammon N."/>
            <person name="Dalin E."/>
            <person name="Tice H."/>
            <person name="Pitluck S."/>
            <person name="Bruce D."/>
            <person name="Goodwin L."/>
            <person name="Han C."/>
            <person name="Tapia R."/>
            <person name="Saunders E."/>
            <person name="Schmutz J."/>
            <person name="Brettin T."/>
            <person name="Larimer F."/>
            <person name="Land M."/>
            <person name="Hauser L."/>
            <person name="Vargas C."/>
            <person name="Nieto J.J."/>
            <person name="Kyrpides N.C."/>
            <person name="Ivanova N."/>
            <person name="Goker M."/>
            <person name="Klenk H.P."/>
            <person name="Csonka L.N."/>
            <person name="Woyke T."/>
        </authorList>
    </citation>
    <scope>NUCLEOTIDE SEQUENCE [LARGE SCALE GENOMIC DNA]</scope>
    <source>
        <strain evidence="10">ATCC BAA-138 / DSM 3043 / CIP 106854 / NCIMB 13768 / 1H11</strain>
    </source>
</reference>
<dbReference type="AlphaFoldDB" id="Q1QZH7"/>
<feature type="domain" description="DNA2/NAM7 helicase-like C-terminal" evidence="8">
    <location>
        <begin position="550"/>
        <end position="713"/>
    </location>
</feature>
<dbReference type="InterPro" id="IPR041677">
    <property type="entry name" value="DNA2/NAM7_AAA_11"/>
</dbReference>
<dbReference type="Gene3D" id="3.40.50.300">
    <property type="entry name" value="P-loop containing nucleotide triphosphate hydrolases"/>
    <property type="match status" value="2"/>
</dbReference>
<evidence type="ECO:0000256" key="1">
    <source>
        <dbReference type="ARBA" id="ARBA00007913"/>
    </source>
</evidence>
<organism evidence="9 10">
    <name type="scientific">Chromohalobacter israelensis (strain ATCC BAA-138 / DSM 3043 / CIP 106854 / NCIMB 13768 / 1H11)</name>
    <name type="common">Chromohalobacter salexigens</name>
    <dbReference type="NCBI Taxonomy" id="290398"/>
    <lineage>
        <taxon>Bacteria</taxon>
        <taxon>Pseudomonadati</taxon>
        <taxon>Pseudomonadota</taxon>
        <taxon>Gammaproteobacteria</taxon>
        <taxon>Oceanospirillales</taxon>
        <taxon>Halomonadaceae</taxon>
        <taxon>Chromohalobacter</taxon>
    </lineage>
</organism>
<dbReference type="InterPro" id="IPR024402">
    <property type="entry name" value="DUF2726"/>
</dbReference>
<comment type="similarity">
    <text evidence="1">Belongs to the DNA2/NAM7 helicase family.</text>
</comment>
<keyword evidence="3" id="KW-0378">Hydrolase</keyword>
<evidence type="ECO:0000259" key="6">
    <source>
        <dbReference type="Pfam" id="PF10881"/>
    </source>
</evidence>
<dbReference type="GO" id="GO:0016787">
    <property type="term" value="F:hydrolase activity"/>
    <property type="evidence" value="ECO:0007669"/>
    <property type="project" value="UniProtKB-KW"/>
</dbReference>
<dbReference type="STRING" id="290398.Csal_0774"/>
<evidence type="ECO:0000313" key="9">
    <source>
        <dbReference type="EMBL" id="ABE58131.1"/>
    </source>
</evidence>